<protein>
    <recommendedName>
        <fullName evidence="18">Iron-sulfur cluster biogenesis chaperone, mitochondrial</fullName>
        <ecNumber evidence="6">3.2.1.21</ecNumber>
    </recommendedName>
</protein>
<proteinExistence type="inferred from homology"/>
<evidence type="ECO:0000313" key="22">
    <source>
        <dbReference type="EMBL" id="TIB10146.1"/>
    </source>
</evidence>
<dbReference type="Pfam" id="PF00933">
    <property type="entry name" value="Glyco_hydro_3"/>
    <property type="match status" value="1"/>
</dbReference>
<dbReference type="InterPro" id="IPR029048">
    <property type="entry name" value="HSP70_C_sf"/>
</dbReference>
<dbReference type="Gene3D" id="3.40.50.1700">
    <property type="entry name" value="Glycoside hydrolase family 3 C-terminal domain"/>
    <property type="match status" value="1"/>
</dbReference>
<dbReference type="Gene3D" id="2.60.34.10">
    <property type="entry name" value="Substrate Binding Domain Of DNAk, Chain A, domain 1"/>
    <property type="match status" value="1"/>
</dbReference>
<evidence type="ECO:0000313" key="23">
    <source>
        <dbReference type="Proteomes" id="UP000306954"/>
    </source>
</evidence>
<dbReference type="FunFam" id="1.20.1270.10:FF:000007">
    <property type="entry name" value="Heat shock protein, mitochondrial"/>
    <property type="match status" value="1"/>
</dbReference>
<dbReference type="SUPFAM" id="SSF53067">
    <property type="entry name" value="Actin-like ATPase domain"/>
    <property type="match status" value="2"/>
</dbReference>
<dbReference type="Proteomes" id="UP000306954">
    <property type="component" value="Unassembled WGS sequence"/>
</dbReference>
<dbReference type="GO" id="GO:0005524">
    <property type="term" value="F:ATP binding"/>
    <property type="evidence" value="ECO:0007669"/>
    <property type="project" value="UniProtKB-KW"/>
</dbReference>
<dbReference type="NCBIfam" id="NF001413">
    <property type="entry name" value="PRK00290.1"/>
    <property type="match status" value="1"/>
</dbReference>
<feature type="signal peptide" evidence="20">
    <location>
        <begin position="1"/>
        <end position="17"/>
    </location>
</feature>
<dbReference type="FunFam" id="3.90.640.10:FF:000003">
    <property type="entry name" value="Molecular chaperone DnaK"/>
    <property type="match status" value="1"/>
</dbReference>
<dbReference type="InterPro" id="IPR013126">
    <property type="entry name" value="Hsp_70_fam"/>
</dbReference>
<comment type="function">
    <text evidence="17">Required for the assembly of iron-sulfur (Fe/S) clusters in mitochondria. Assisted by the DnaJ-like co-chaperone jac1 and the nucleotide exchange factor mge1, it mediates ATP-dependent Fe-S cluster transfer from the scaffold proteins isu1/isu2 to grx5.</text>
</comment>
<accession>A0A4T0GCC9</accession>
<dbReference type="GO" id="GO:0008422">
    <property type="term" value="F:beta-glucosidase activity"/>
    <property type="evidence" value="ECO:0007669"/>
    <property type="project" value="UniProtKB-EC"/>
</dbReference>
<evidence type="ECO:0000256" key="2">
    <source>
        <dbReference type="ARBA" id="ARBA00004305"/>
    </source>
</evidence>
<evidence type="ECO:0000256" key="3">
    <source>
        <dbReference type="ARBA" id="ARBA00004987"/>
    </source>
</evidence>
<dbReference type="InterPro" id="IPR002772">
    <property type="entry name" value="Glyco_hydro_3_C"/>
</dbReference>
<dbReference type="SUPFAM" id="SSF100920">
    <property type="entry name" value="Heat shock protein 70kD (HSP70), peptide-binding domain"/>
    <property type="match status" value="1"/>
</dbReference>
<keyword evidence="13" id="KW-0325">Glycoprotein</keyword>
<keyword evidence="10" id="KW-0809">Transit peptide</keyword>
<dbReference type="PANTHER" id="PTHR42715">
    <property type="entry name" value="BETA-GLUCOSIDASE"/>
    <property type="match status" value="1"/>
</dbReference>
<dbReference type="InterPro" id="IPR001764">
    <property type="entry name" value="Glyco_hydro_3_N"/>
</dbReference>
<dbReference type="InterPro" id="IPR050288">
    <property type="entry name" value="Cellulose_deg_GH3"/>
</dbReference>
<dbReference type="InterPro" id="IPR017853">
    <property type="entry name" value="GH"/>
</dbReference>
<name>A0A4T0GCC9_WALIC</name>
<dbReference type="FunFam" id="3.40.50.1700:FF:000003">
    <property type="entry name" value="Probable beta-glucosidase"/>
    <property type="match status" value="1"/>
</dbReference>
<dbReference type="Pfam" id="PF14310">
    <property type="entry name" value="Fn3-like"/>
    <property type="match status" value="1"/>
</dbReference>
<keyword evidence="9" id="KW-0067">ATP-binding</keyword>
<evidence type="ECO:0000256" key="17">
    <source>
        <dbReference type="ARBA" id="ARBA00059314"/>
    </source>
</evidence>
<dbReference type="Gene3D" id="1.20.1270.10">
    <property type="match status" value="1"/>
</dbReference>
<dbReference type="PROSITE" id="PS01036">
    <property type="entry name" value="HSP70_3"/>
    <property type="match status" value="1"/>
</dbReference>
<dbReference type="Gene3D" id="3.30.420.40">
    <property type="match status" value="2"/>
</dbReference>
<sequence>MKVRLAVLAAALASVIAQDTSADAPATNPNAPTANNDAPADIGEEPPTVKPVAFNGDSEHLPTHPDVFPTPQTPGVGDWASATGKARDLVYSLSIEERVNLTTGVGWSNGPCVGNIAPIRDVFPGICLQDGPLGVREVDGASAFPAGINVAATFDKNLARARGHAMGVEFKEKGVHVALSPSIDLARAPTGGRNWEGFGADPYVIGEMGAKTVSGLQSAGVQATAKHYFANNQEHYRTTSSSNLDERAAHELYLHPYLRAVQAGVASVMCSYNHVLQSYACENSYLLNGLLKRELAFQGYVQSDWQAQYSGTPSALGGLDMSMPGDSTFYSGWSYFGANLTEAVANGTVPEERVDDMATRIVAGWFMLGQDEGEYPPVNFDFFGKGRENGPVKDVTHDHADLIKEIGSASTVLLKNDGALPLNGDSLGAIAVVGDDAGPAAKGPNGCVDQACVDGTLAMGWGSGAVKLPYLVDPLAALEERGAQDGFGVDNWLNNWDVNNEVFEGVVSGKDAALVFVNSDSGEGYLTVQGNQGDRNNLTAWNNGDEVVKSVAEKNANTIVVIHAPGQLDVEAWIEHPNVTAVLWAGFPGQESGNSITDVLFGYFNPSGKLPFTMAKQREDYGTEVVYHDTSPIPQINYTESIFVDYRHFQQENIEPRFPFGHGLSYTTFELSGLSIEGVQDQDLEEHADYDADMLGASVQEWLHEPAYKVTVDVTNTGDVLGGEIVQLYLQFPRESGEPPLVLRDFNKVVLEPGQTKSAEFTLSLYDLSTWHSEKRQWRRPEEGLTSVVIGTSSADERMTQKLHEGLRECGGNTRTPCIQTTMLSRTLRSSTFGRFPRAVATPVSVFAHGCRTTHPPQKLATRLQSNGRATGPVAGIDLGTTNSCVSIMEGQTPRVLENAEGGRTTPSVVAFSKDGERLVGVPAKRQAVVNPENTLFATKRLIGRKFSDKEIQNDLDQVPYKIVPHSNGDAWVEARGQKFSPSQIGAFVVEKMKETAANYLGKPVKHAVITVPAYFNDSQRQATKDAGTIAGLEVMRVINEPTAAALAYGLEKEESGVIAVYDLGGGTFDISILEMQKGVFEVKSTNGDTHLGGEDFDIALVNHIIGEFKKSDGVDLTKDRLAVQRVREAAEKAKIELSSASQTEVSLPYITADASGPKHLNLKMNRSQFEKIVGPLVERTISPCKKALADAGVKSSEINDVILVGGMTRMPKVNETVKGTFGRDPSKGVNPDEAVAMGASIQGGVLAGNVTDILLLDVTPLSLGIETLGGVFTRLITRNTTIPTKKSQVFSTAADGQGAIEVKIYQGERELVRDNKMLGNFQLVGIPPAPKGVPQIEITFDIDADGIVHVNAKDRATNKDQSMTISSSSGLSEKEISSMVEESEKFAEADKERRNVIEMANRAESIATDTEKALSEFASQINEEEANKVRESVGKLREIGTKAQSGEETSSEDIKNQIDETQQASLKLFEQVYKNRQANEGEQKPEGEEKKE</sequence>
<dbReference type="GO" id="GO:0051082">
    <property type="term" value="F:unfolded protein binding"/>
    <property type="evidence" value="ECO:0007669"/>
    <property type="project" value="InterPro"/>
</dbReference>
<dbReference type="InterPro" id="IPR026891">
    <property type="entry name" value="Fn3-like"/>
</dbReference>
<feature type="compositionally biased region" description="Basic and acidic residues" evidence="19">
    <location>
        <begin position="1478"/>
        <end position="1493"/>
    </location>
</feature>
<dbReference type="InterPro" id="IPR018181">
    <property type="entry name" value="Heat_shock_70_CS"/>
</dbReference>
<dbReference type="FunFam" id="3.20.20.300:FF:000002">
    <property type="entry name" value="Probable beta-glucosidase"/>
    <property type="match status" value="1"/>
</dbReference>
<gene>
    <name evidence="22" type="ORF">E3P90_02945</name>
</gene>
<feature type="chain" id="PRO_5030101426" description="Iron-sulfur cluster biogenesis chaperone, mitochondrial" evidence="20">
    <location>
        <begin position="18"/>
        <end position="1493"/>
    </location>
</feature>
<comment type="similarity">
    <text evidence="5">Belongs to the heat shock protein 70 family.</text>
</comment>
<dbReference type="PROSITE" id="PS00297">
    <property type="entry name" value="HSP70_1"/>
    <property type="match status" value="1"/>
</dbReference>
<keyword evidence="12" id="KW-0496">Mitochondrion</keyword>
<keyword evidence="15" id="KW-0326">Glycosidase</keyword>
<keyword evidence="14" id="KW-0119">Carbohydrate metabolism</keyword>
<feature type="region of interest" description="Disordered" evidence="19">
    <location>
        <begin position="20"/>
        <end position="64"/>
    </location>
</feature>
<reference evidence="22 23" key="1">
    <citation type="submission" date="2019-03" db="EMBL/GenBank/DDBJ databases">
        <title>Sequencing 23 genomes of Wallemia ichthyophaga.</title>
        <authorList>
            <person name="Gostincar C."/>
        </authorList>
    </citation>
    <scope>NUCLEOTIDE SEQUENCE [LARGE SCALE GENOMIC DNA]</scope>
    <source>
        <strain evidence="22 23">EXF-8621</strain>
    </source>
</reference>
<dbReference type="Gene3D" id="2.60.40.10">
    <property type="entry name" value="Immunoglobulins"/>
    <property type="match status" value="1"/>
</dbReference>
<dbReference type="PRINTS" id="PR00301">
    <property type="entry name" value="HEATSHOCK70"/>
</dbReference>
<dbReference type="InterPro" id="IPR036881">
    <property type="entry name" value="Glyco_hydro_3_C_sf"/>
</dbReference>
<evidence type="ECO:0000256" key="10">
    <source>
        <dbReference type="ARBA" id="ARBA00022946"/>
    </source>
</evidence>
<dbReference type="SUPFAM" id="SSF52279">
    <property type="entry name" value="Beta-D-glucan exohydrolase, C-terminal domain"/>
    <property type="match status" value="1"/>
</dbReference>
<evidence type="ECO:0000256" key="12">
    <source>
        <dbReference type="ARBA" id="ARBA00023128"/>
    </source>
</evidence>
<dbReference type="GO" id="GO:0005759">
    <property type="term" value="C:mitochondrial matrix"/>
    <property type="evidence" value="ECO:0007669"/>
    <property type="project" value="UniProtKB-SubCell"/>
</dbReference>
<dbReference type="Gene3D" id="3.20.20.300">
    <property type="entry name" value="Glycoside hydrolase, family 3, N-terminal domain"/>
    <property type="match status" value="1"/>
</dbReference>
<dbReference type="FunFam" id="3.30.420.40:FF:000004">
    <property type="entry name" value="Molecular chaperone DnaK"/>
    <property type="match status" value="1"/>
</dbReference>
<dbReference type="HAMAP" id="MF_00332">
    <property type="entry name" value="DnaK"/>
    <property type="match status" value="1"/>
</dbReference>
<dbReference type="EC" id="3.2.1.21" evidence="6"/>
<evidence type="ECO:0000256" key="14">
    <source>
        <dbReference type="ARBA" id="ARBA00023277"/>
    </source>
</evidence>
<dbReference type="NCBIfam" id="TIGR02350">
    <property type="entry name" value="prok_dnaK"/>
    <property type="match status" value="1"/>
</dbReference>
<comment type="pathway">
    <text evidence="3">Glycan metabolism; cellulose degradation.</text>
</comment>
<evidence type="ECO:0000256" key="1">
    <source>
        <dbReference type="ARBA" id="ARBA00000448"/>
    </source>
</evidence>
<evidence type="ECO:0000256" key="13">
    <source>
        <dbReference type="ARBA" id="ARBA00023180"/>
    </source>
</evidence>
<comment type="similarity">
    <text evidence="4">Belongs to the glycosyl hydrolase 3 family.</text>
</comment>
<evidence type="ECO:0000256" key="20">
    <source>
        <dbReference type="SAM" id="SignalP"/>
    </source>
</evidence>
<keyword evidence="8" id="KW-0378">Hydrolase</keyword>
<dbReference type="SMART" id="SM01217">
    <property type="entry name" value="Fn3_like"/>
    <property type="match status" value="1"/>
</dbReference>
<evidence type="ECO:0000256" key="8">
    <source>
        <dbReference type="ARBA" id="ARBA00022801"/>
    </source>
</evidence>
<dbReference type="GO" id="GO:0140662">
    <property type="term" value="F:ATP-dependent protein folding chaperone"/>
    <property type="evidence" value="ECO:0007669"/>
    <property type="project" value="InterPro"/>
</dbReference>
<keyword evidence="20" id="KW-0732">Signal</keyword>
<evidence type="ECO:0000256" key="19">
    <source>
        <dbReference type="SAM" id="MobiDB-lite"/>
    </source>
</evidence>
<dbReference type="InterPro" id="IPR043129">
    <property type="entry name" value="ATPase_NBD"/>
</dbReference>
<evidence type="ECO:0000256" key="4">
    <source>
        <dbReference type="ARBA" id="ARBA00005336"/>
    </source>
</evidence>
<dbReference type="InterPro" id="IPR012725">
    <property type="entry name" value="Chaperone_DnaK"/>
</dbReference>
<dbReference type="InterPro" id="IPR029047">
    <property type="entry name" value="HSP70_peptide-bd_sf"/>
</dbReference>
<dbReference type="SUPFAM" id="SSF51445">
    <property type="entry name" value="(Trans)glycosidases"/>
    <property type="match status" value="1"/>
</dbReference>
<evidence type="ECO:0000256" key="16">
    <source>
        <dbReference type="ARBA" id="ARBA00023326"/>
    </source>
</evidence>
<evidence type="ECO:0000256" key="5">
    <source>
        <dbReference type="ARBA" id="ARBA00007381"/>
    </source>
</evidence>
<dbReference type="SUPFAM" id="SSF100934">
    <property type="entry name" value="Heat shock protein 70kD (HSP70), C-terminal subdomain"/>
    <property type="match status" value="1"/>
</dbReference>
<evidence type="ECO:0000256" key="9">
    <source>
        <dbReference type="ARBA" id="ARBA00022840"/>
    </source>
</evidence>
<evidence type="ECO:0000256" key="7">
    <source>
        <dbReference type="ARBA" id="ARBA00022741"/>
    </source>
</evidence>
<evidence type="ECO:0000256" key="6">
    <source>
        <dbReference type="ARBA" id="ARBA00012744"/>
    </source>
</evidence>
<feature type="region of interest" description="Disordered" evidence="19">
    <location>
        <begin position="1425"/>
        <end position="1493"/>
    </location>
</feature>
<dbReference type="EMBL" id="SPOF01000033">
    <property type="protein sequence ID" value="TIB10146.1"/>
    <property type="molecule type" value="Genomic_DNA"/>
</dbReference>
<keyword evidence="7" id="KW-0547">Nucleotide-binding</keyword>
<dbReference type="FunFam" id="3.30.420.40:FF:000020">
    <property type="entry name" value="Chaperone protein HscA homolog"/>
    <property type="match status" value="1"/>
</dbReference>
<dbReference type="InterPro" id="IPR013783">
    <property type="entry name" value="Ig-like_fold"/>
</dbReference>
<dbReference type="Pfam" id="PF01915">
    <property type="entry name" value="Glyco_hydro_3_C"/>
    <property type="match status" value="1"/>
</dbReference>
<evidence type="ECO:0000259" key="21">
    <source>
        <dbReference type="SMART" id="SM01217"/>
    </source>
</evidence>
<keyword evidence="16" id="KW-0624">Polysaccharide degradation</keyword>
<comment type="caution">
    <text evidence="22">The sequence shown here is derived from an EMBL/GenBank/DDBJ whole genome shotgun (WGS) entry which is preliminary data.</text>
</comment>
<dbReference type="Pfam" id="PF00012">
    <property type="entry name" value="HSP70"/>
    <property type="match status" value="1"/>
</dbReference>
<keyword evidence="11" id="KW-0136">Cellulose degradation</keyword>
<feature type="domain" description="Fibronectin type III-like" evidence="21">
    <location>
        <begin position="724"/>
        <end position="794"/>
    </location>
</feature>
<evidence type="ECO:0000256" key="18">
    <source>
        <dbReference type="ARBA" id="ARBA00070638"/>
    </source>
</evidence>
<dbReference type="Gene3D" id="3.90.640.10">
    <property type="entry name" value="Actin, Chain A, domain 4"/>
    <property type="match status" value="1"/>
</dbReference>
<evidence type="ECO:0000256" key="15">
    <source>
        <dbReference type="ARBA" id="ARBA00023295"/>
    </source>
</evidence>
<dbReference type="PANTHER" id="PTHR42715:SF2">
    <property type="entry name" value="BETA-GLUCOSIDASE F-RELATED"/>
    <property type="match status" value="1"/>
</dbReference>
<dbReference type="CDD" id="cd11733">
    <property type="entry name" value="ASKHA_NBD_HSP70_HSPA9"/>
    <property type="match status" value="1"/>
</dbReference>
<comment type="catalytic activity">
    <reaction evidence="1">
        <text>Hydrolysis of terminal, non-reducing beta-D-glucosyl residues with release of beta-D-glucose.</text>
        <dbReference type="EC" id="3.2.1.21"/>
    </reaction>
</comment>
<dbReference type="FunFam" id="2.60.34.10:FF:000014">
    <property type="entry name" value="Chaperone protein DnaK HSP70"/>
    <property type="match status" value="1"/>
</dbReference>
<dbReference type="PROSITE" id="PS00329">
    <property type="entry name" value="HSP70_2"/>
    <property type="match status" value="1"/>
</dbReference>
<dbReference type="InterPro" id="IPR036962">
    <property type="entry name" value="Glyco_hydro_3_N_sf"/>
</dbReference>
<dbReference type="GO" id="GO:0030245">
    <property type="term" value="P:cellulose catabolic process"/>
    <property type="evidence" value="ECO:0007669"/>
    <property type="project" value="UniProtKB-KW"/>
</dbReference>
<feature type="compositionally biased region" description="Low complexity" evidence="19">
    <location>
        <begin position="20"/>
        <end position="41"/>
    </location>
</feature>
<feature type="compositionally biased region" description="Basic and acidic residues" evidence="19">
    <location>
        <begin position="1426"/>
        <end position="1441"/>
    </location>
</feature>
<organism evidence="22 23">
    <name type="scientific">Wallemia ichthyophaga</name>
    <dbReference type="NCBI Taxonomy" id="245174"/>
    <lineage>
        <taxon>Eukaryota</taxon>
        <taxon>Fungi</taxon>
        <taxon>Dikarya</taxon>
        <taxon>Basidiomycota</taxon>
        <taxon>Wallemiomycotina</taxon>
        <taxon>Wallemiomycetes</taxon>
        <taxon>Wallemiales</taxon>
        <taxon>Wallemiaceae</taxon>
        <taxon>Wallemia</taxon>
    </lineage>
</organism>
<comment type="subcellular location">
    <subcellularLocation>
        <location evidence="2">Mitochondrion matrix</location>
    </subcellularLocation>
</comment>
<evidence type="ECO:0000256" key="11">
    <source>
        <dbReference type="ARBA" id="ARBA00023001"/>
    </source>
</evidence>